<evidence type="ECO:0000313" key="2">
    <source>
        <dbReference type="Proteomes" id="UP001358417"/>
    </source>
</evidence>
<dbReference type="GeneID" id="89973920"/>
<gene>
    <name evidence="1" type="ORF">LTR84_005745</name>
</gene>
<name>A0AAV9N4G0_9EURO</name>
<dbReference type="RefSeq" id="XP_064704013.1">
    <property type="nucleotide sequence ID" value="XM_064849310.1"/>
</dbReference>
<dbReference type="EMBL" id="JAVRRD010000021">
    <property type="protein sequence ID" value="KAK5048654.1"/>
    <property type="molecule type" value="Genomic_DNA"/>
</dbReference>
<dbReference type="AlphaFoldDB" id="A0AAV9N4G0"/>
<organism evidence="1 2">
    <name type="scientific">Exophiala bonariae</name>
    <dbReference type="NCBI Taxonomy" id="1690606"/>
    <lineage>
        <taxon>Eukaryota</taxon>
        <taxon>Fungi</taxon>
        <taxon>Dikarya</taxon>
        <taxon>Ascomycota</taxon>
        <taxon>Pezizomycotina</taxon>
        <taxon>Eurotiomycetes</taxon>
        <taxon>Chaetothyriomycetidae</taxon>
        <taxon>Chaetothyriales</taxon>
        <taxon>Herpotrichiellaceae</taxon>
        <taxon>Exophiala</taxon>
    </lineage>
</organism>
<keyword evidence="2" id="KW-1185">Reference proteome</keyword>
<comment type="caution">
    <text evidence="1">The sequence shown here is derived from an EMBL/GenBank/DDBJ whole genome shotgun (WGS) entry which is preliminary data.</text>
</comment>
<accession>A0AAV9N4G0</accession>
<dbReference type="Proteomes" id="UP001358417">
    <property type="component" value="Unassembled WGS sequence"/>
</dbReference>
<protein>
    <submittedName>
        <fullName evidence="1">Uncharacterized protein</fullName>
    </submittedName>
</protein>
<evidence type="ECO:0000313" key="1">
    <source>
        <dbReference type="EMBL" id="KAK5048654.1"/>
    </source>
</evidence>
<proteinExistence type="predicted"/>
<reference evidence="1 2" key="1">
    <citation type="submission" date="2023-08" db="EMBL/GenBank/DDBJ databases">
        <title>Black Yeasts Isolated from many extreme environments.</title>
        <authorList>
            <person name="Coleine C."/>
            <person name="Stajich J.E."/>
            <person name="Selbmann L."/>
        </authorList>
    </citation>
    <scope>NUCLEOTIDE SEQUENCE [LARGE SCALE GENOMIC DNA]</scope>
    <source>
        <strain evidence="1 2">CCFEE 5792</strain>
    </source>
</reference>
<sequence length="159" mass="18293">MGKALGSCLKKLLEGEKQFLESQENVGKSESNKSVILEDYYNDYLREKILEKLRNSKGAKNYTTTSNGGDVHEHPNKWMIVDGEIWEFLSNEHKAFALRDAMEELSRGIDEYLDRLMTETNNGTVVRVDRKHHRLRIVTMIKKLLRDHGAKEGQVGQNS</sequence>